<dbReference type="AlphaFoldDB" id="A0A120N531"/>
<evidence type="ECO:0000259" key="4">
    <source>
        <dbReference type="Pfam" id="PF01915"/>
    </source>
</evidence>
<dbReference type="Gene3D" id="2.60.120.430">
    <property type="entry name" value="Galactose-binding lectin"/>
    <property type="match status" value="1"/>
</dbReference>
<dbReference type="InterPro" id="IPR017853">
    <property type="entry name" value="GH"/>
</dbReference>
<evidence type="ECO:0000259" key="5">
    <source>
        <dbReference type="Pfam" id="PF18559"/>
    </source>
</evidence>
<evidence type="ECO:0000259" key="3">
    <source>
        <dbReference type="Pfam" id="PF00933"/>
    </source>
</evidence>
<feature type="signal peptide" evidence="2">
    <location>
        <begin position="1"/>
        <end position="23"/>
    </location>
</feature>
<dbReference type="Pfam" id="PF18559">
    <property type="entry name" value="Exop_C"/>
    <property type="match status" value="1"/>
</dbReference>
<dbReference type="EMBL" id="LN913056">
    <property type="protein sequence ID" value="CUV01080.1"/>
    <property type="molecule type" value="Genomic_DNA"/>
</dbReference>
<accession>A0A120N531</accession>
<dbReference type="Pfam" id="PF01915">
    <property type="entry name" value="Glyco_hydro_3_C"/>
    <property type="match status" value="1"/>
</dbReference>
<keyword evidence="2" id="KW-0732">Signal</keyword>
<dbReference type="SUPFAM" id="SSF51445">
    <property type="entry name" value="(Trans)glycosidases"/>
    <property type="match status" value="1"/>
</dbReference>
<dbReference type="PANTHER" id="PTHR30620">
    <property type="entry name" value="PERIPLASMIC BETA-GLUCOSIDASE-RELATED"/>
    <property type="match status" value="1"/>
</dbReference>
<evidence type="ECO:0000256" key="1">
    <source>
        <dbReference type="ARBA" id="ARBA00022801"/>
    </source>
</evidence>
<dbReference type="InterPro" id="IPR041443">
    <property type="entry name" value="Exop_C"/>
</dbReference>
<dbReference type="Pfam" id="PF00933">
    <property type="entry name" value="Glyco_hydro_3"/>
    <property type="match status" value="1"/>
</dbReference>
<feature type="chain" id="PRO_5007167922" evidence="2">
    <location>
        <begin position="24"/>
        <end position="837"/>
    </location>
</feature>
<dbReference type="InterPro" id="IPR051915">
    <property type="entry name" value="Cellulose_Degrad_GH3"/>
</dbReference>
<keyword evidence="1" id="KW-0378">Hydrolase</keyword>
<dbReference type="Gene3D" id="3.40.50.1700">
    <property type="entry name" value="Glycoside hydrolase family 3 C-terminal domain"/>
    <property type="match status" value="1"/>
</dbReference>
<dbReference type="PROSITE" id="PS51257">
    <property type="entry name" value="PROKAR_LIPOPROTEIN"/>
    <property type="match status" value="1"/>
</dbReference>
<reference evidence="6" key="1">
    <citation type="journal article" date="2016" name="Microbiol. Res.">
        <title>Discovering novel enzymes by functional screening of plurigenomic libraries from alga-associated Flavobacteriia and Gammaproteobacteria.</title>
        <authorList>
            <person name="Martin M."/>
            <person name="Vandermies M."/>
            <person name="Joyeux C."/>
            <person name="Martin R."/>
            <person name="Barbeyron T."/>
            <person name="Michel G."/>
            <person name="Vandenbol M."/>
        </authorList>
    </citation>
    <scope>NUCLEOTIDE SEQUENCE</scope>
    <source>
        <strain evidence="6">An33</strain>
    </source>
</reference>
<dbReference type="InterPro" id="IPR001764">
    <property type="entry name" value="Glyco_hydro_3_N"/>
</dbReference>
<dbReference type="Gene3D" id="3.20.20.300">
    <property type="entry name" value="Glycoside hydrolase, family 3, N-terminal domain"/>
    <property type="match status" value="1"/>
</dbReference>
<feature type="domain" description="Glycoside hydrolase family 3 N-terminal" evidence="3">
    <location>
        <begin position="56"/>
        <end position="379"/>
    </location>
</feature>
<dbReference type="InterPro" id="IPR036962">
    <property type="entry name" value="Glyco_hydro_3_N_sf"/>
</dbReference>
<dbReference type="GO" id="GO:0009251">
    <property type="term" value="P:glucan catabolic process"/>
    <property type="evidence" value="ECO:0007669"/>
    <property type="project" value="TreeGrafter"/>
</dbReference>
<evidence type="ECO:0000313" key="6">
    <source>
        <dbReference type="EMBL" id="CUV01080.1"/>
    </source>
</evidence>
<dbReference type="PRINTS" id="PR00133">
    <property type="entry name" value="GLHYDRLASE3"/>
</dbReference>
<dbReference type="InterPro" id="IPR002772">
    <property type="entry name" value="Glyco_hydro_3_C"/>
</dbReference>
<feature type="domain" description="ExoP galactose-binding-like" evidence="5">
    <location>
        <begin position="670"/>
        <end position="822"/>
    </location>
</feature>
<evidence type="ECO:0000256" key="2">
    <source>
        <dbReference type="SAM" id="SignalP"/>
    </source>
</evidence>
<proteinExistence type="predicted"/>
<organism evidence="6">
    <name type="scientific">Pseudoalteromonas sp. An33</name>
    <dbReference type="NCBI Taxonomy" id="1719994"/>
    <lineage>
        <taxon>Bacteria</taxon>
        <taxon>Pseudomonadati</taxon>
        <taxon>Pseudomonadota</taxon>
        <taxon>Gammaproteobacteria</taxon>
        <taxon>Alteromonadales</taxon>
        <taxon>Pseudoalteromonadaceae</taxon>
        <taxon>Pseudoalteromonas</taxon>
    </lineage>
</organism>
<dbReference type="SUPFAM" id="SSF52279">
    <property type="entry name" value="Beta-D-glucan exohydrolase, C-terminal domain"/>
    <property type="match status" value="1"/>
</dbReference>
<dbReference type="PANTHER" id="PTHR30620:SF77">
    <property type="entry name" value="LYSOSOMAL BETA GLUCOSIDASE-LIKE"/>
    <property type="match status" value="1"/>
</dbReference>
<feature type="domain" description="Glycoside hydrolase family 3 C-terminal" evidence="4">
    <location>
        <begin position="420"/>
        <end position="634"/>
    </location>
</feature>
<protein>
    <submittedName>
        <fullName evidence="6">Beta-glucosidase GH3</fullName>
    </submittedName>
</protein>
<dbReference type="GO" id="GO:0008422">
    <property type="term" value="F:beta-glucosidase activity"/>
    <property type="evidence" value="ECO:0007669"/>
    <property type="project" value="TreeGrafter"/>
</dbReference>
<name>A0A120N531_9GAMM</name>
<dbReference type="InterPro" id="IPR036881">
    <property type="entry name" value="Glyco_hydro_3_C_sf"/>
</dbReference>
<sequence length="837" mass="92214">MKNIYSSFVLGSFLSISCSVAFAKNDITLWPKQKPAIEKNASLEADITRLINKMSLEQKVGQMVQAEITWVTPQDVKKYHLGSVLNGGGTFLHNDRNASVSDWVSFMDELYLASMDTSAGGLAIPVTYGIDAVHGNNKFIGATLYPHNIGLGAAHNPALIHKIGEATAKEVLLAGIDWTFAPTLAVARDDRWGRTYESYSEDSEIVALYSKEMIEGLQGKVNTSNFLDDDHIYSTAKHWVGDGGTYQGIDQGDNRETEKDLIKNHAAAYFPAIKAGVQSIMASHNMWNGLRLHGSKYLLTDVLKTRLGFDGFIVGDWNSHSKIPGCTNDSCPESVNAGLDMFMVVEDWKAFIGNTIEQVENGIIPIERIDDAVRRILRVKIRSGLFNKGLPSKRKYANQKQLLGAPEHKAIARQAVRESLVLLKNNNNLLPLSPNSKVLVAGDGADNMSKQTGGWTINWTGEGNVKSDFPGGTSIFDGIEQAVNKAGGKAVLSPDGSFDEKPDVAIVVFGENPYAEWIGDLKSIAYQAHSHRDSKLIESLKSKGIKVVSVFLSGRPLWVNREINASDSFVAAWLPGSEGVGVADVLFTNKKGNIEYDFKGKLSFSWPKYASQVVLNRFDKPYDPLFAYGFGLTYKDNVNLGKLNTHNDFVFEVPTNTPYVIMQGRAKGDWNYQLQTEQETKDIQTPVGKIQGLSMIEADMEIQGDAKEFTWTGSNHASALISSTWYREDLSQYLINKSALTFDVRVEAYPEKTLNIQMGCGKSKCGSFDIAPIIKEFKLSTWHKVSIDLLCFANKGVEFERSSAPFVLSSEGAAKVRVANVQFEPKAKETANIKCGE</sequence>